<evidence type="ECO:0000256" key="5">
    <source>
        <dbReference type="ARBA" id="ARBA00022741"/>
    </source>
</evidence>
<dbReference type="SMART" id="SM00387">
    <property type="entry name" value="HATPase_c"/>
    <property type="match status" value="1"/>
</dbReference>
<dbReference type="InterPro" id="IPR036097">
    <property type="entry name" value="HisK_dim/P_sf"/>
</dbReference>
<dbReference type="Gene3D" id="3.30.565.10">
    <property type="entry name" value="Histidine kinase-like ATPase, C-terminal domain"/>
    <property type="match status" value="1"/>
</dbReference>
<evidence type="ECO:0000256" key="9">
    <source>
        <dbReference type="SAM" id="Coils"/>
    </source>
</evidence>
<dbReference type="GO" id="GO:0030295">
    <property type="term" value="F:protein kinase activator activity"/>
    <property type="evidence" value="ECO:0007669"/>
    <property type="project" value="TreeGrafter"/>
</dbReference>
<dbReference type="GO" id="GO:0007234">
    <property type="term" value="P:osmosensory signaling via phosphorelay pathway"/>
    <property type="evidence" value="ECO:0007669"/>
    <property type="project" value="TreeGrafter"/>
</dbReference>
<keyword evidence="5" id="KW-0547">Nucleotide-binding</keyword>
<dbReference type="Pfam" id="PF02518">
    <property type="entry name" value="HATPase_c"/>
    <property type="match status" value="1"/>
</dbReference>
<evidence type="ECO:0000313" key="11">
    <source>
        <dbReference type="EMBL" id="KKN00045.1"/>
    </source>
</evidence>
<comment type="catalytic activity">
    <reaction evidence="1">
        <text>ATP + protein L-histidine = ADP + protein N-phospho-L-histidine.</text>
        <dbReference type="EC" id="2.7.13.3"/>
    </reaction>
</comment>
<accession>A0A0F9LY18</accession>
<feature type="domain" description="Histidine kinase" evidence="10">
    <location>
        <begin position="169"/>
        <end position="391"/>
    </location>
</feature>
<dbReference type="GO" id="GO:0000155">
    <property type="term" value="F:phosphorelay sensor kinase activity"/>
    <property type="evidence" value="ECO:0007669"/>
    <property type="project" value="InterPro"/>
</dbReference>
<dbReference type="EMBL" id="LAZR01005425">
    <property type="protein sequence ID" value="KKN00045.1"/>
    <property type="molecule type" value="Genomic_DNA"/>
</dbReference>
<dbReference type="SUPFAM" id="SSF47384">
    <property type="entry name" value="Homodimeric domain of signal transducing histidine kinase"/>
    <property type="match status" value="1"/>
</dbReference>
<name>A0A0F9LY18_9ZZZZ</name>
<dbReference type="GO" id="GO:0000156">
    <property type="term" value="F:phosphorelay response regulator activity"/>
    <property type="evidence" value="ECO:0007669"/>
    <property type="project" value="TreeGrafter"/>
</dbReference>
<evidence type="ECO:0000259" key="10">
    <source>
        <dbReference type="PROSITE" id="PS50109"/>
    </source>
</evidence>
<keyword evidence="6" id="KW-0418">Kinase</keyword>
<dbReference type="Gene3D" id="1.10.287.130">
    <property type="match status" value="1"/>
</dbReference>
<evidence type="ECO:0000256" key="3">
    <source>
        <dbReference type="ARBA" id="ARBA00022553"/>
    </source>
</evidence>
<dbReference type="InterPro" id="IPR005467">
    <property type="entry name" value="His_kinase_dom"/>
</dbReference>
<dbReference type="SUPFAM" id="SSF55874">
    <property type="entry name" value="ATPase domain of HSP90 chaperone/DNA topoisomerase II/histidine kinase"/>
    <property type="match status" value="1"/>
</dbReference>
<sequence length="391" mass="45170">MLSQMQRWSQLPEKVKYNDIVESVFEIEENIELAKSLGFKVPNKLNLGGIQPFTAKDPFNYMIKQPYCAFVEESKTYRKKTSIESFHNYFSDFNKHMAYVAGGNLEEQMEITDAGEVGQSQRLFNELTLNMRFMKNKLQESNEMLEQRVNERTEDLKESYYKIDFYKDLLAHDMGNILHNIKTSLQLLEMWKDDPTKSDKRAEVIELIKTQVERGSSLITNVRKLSEIEKGEIILKSVDAKKMIETAIEQAQLRFSNKALEIKREMSKETYNAKGAVLLLDAFDNILINGILHNGSKKIQLWVNLSKIQENGKSFIKIEFKDNGYGIIDERKKVIFERSYKKDRSTGGMGIGLSLVKKIIEDYDGRVGIEDRVKGDHTKGSNFIILLEEAK</sequence>
<gene>
    <name evidence="11" type="ORF">LCGC14_1141790</name>
</gene>
<evidence type="ECO:0000256" key="8">
    <source>
        <dbReference type="ARBA" id="ARBA00023012"/>
    </source>
</evidence>
<reference evidence="11" key="1">
    <citation type="journal article" date="2015" name="Nature">
        <title>Complex archaea that bridge the gap between prokaryotes and eukaryotes.</title>
        <authorList>
            <person name="Spang A."/>
            <person name="Saw J.H."/>
            <person name="Jorgensen S.L."/>
            <person name="Zaremba-Niedzwiedzka K."/>
            <person name="Martijn J."/>
            <person name="Lind A.E."/>
            <person name="van Eijk R."/>
            <person name="Schleper C."/>
            <person name="Guy L."/>
            <person name="Ettema T.J."/>
        </authorList>
    </citation>
    <scope>NUCLEOTIDE SEQUENCE</scope>
</reference>
<protein>
    <recommendedName>
        <fullName evidence="2">histidine kinase</fullName>
        <ecNumber evidence="2">2.7.13.3</ecNumber>
    </recommendedName>
</protein>
<dbReference type="InterPro" id="IPR003661">
    <property type="entry name" value="HisK_dim/P_dom"/>
</dbReference>
<dbReference type="InterPro" id="IPR003594">
    <property type="entry name" value="HATPase_dom"/>
</dbReference>
<keyword evidence="3" id="KW-0597">Phosphoprotein</keyword>
<keyword evidence="9" id="KW-0175">Coiled coil</keyword>
<proteinExistence type="predicted"/>
<dbReference type="Pfam" id="PF00512">
    <property type="entry name" value="HisKA"/>
    <property type="match status" value="1"/>
</dbReference>
<dbReference type="PROSITE" id="PS50109">
    <property type="entry name" value="HIS_KIN"/>
    <property type="match status" value="1"/>
</dbReference>
<evidence type="ECO:0000256" key="1">
    <source>
        <dbReference type="ARBA" id="ARBA00000085"/>
    </source>
</evidence>
<dbReference type="CDD" id="cd00082">
    <property type="entry name" value="HisKA"/>
    <property type="match status" value="1"/>
</dbReference>
<dbReference type="CDD" id="cd00075">
    <property type="entry name" value="HATPase"/>
    <property type="match status" value="1"/>
</dbReference>
<dbReference type="GO" id="GO:0005524">
    <property type="term" value="F:ATP binding"/>
    <property type="evidence" value="ECO:0007669"/>
    <property type="project" value="UniProtKB-KW"/>
</dbReference>
<feature type="coiled-coil region" evidence="9">
    <location>
        <begin position="124"/>
        <end position="155"/>
    </location>
</feature>
<dbReference type="InterPro" id="IPR004358">
    <property type="entry name" value="Sig_transdc_His_kin-like_C"/>
</dbReference>
<keyword evidence="4" id="KW-0808">Transferase</keyword>
<evidence type="ECO:0000256" key="7">
    <source>
        <dbReference type="ARBA" id="ARBA00022840"/>
    </source>
</evidence>
<dbReference type="AlphaFoldDB" id="A0A0F9LY18"/>
<dbReference type="InterPro" id="IPR036890">
    <property type="entry name" value="HATPase_C_sf"/>
</dbReference>
<evidence type="ECO:0000256" key="2">
    <source>
        <dbReference type="ARBA" id="ARBA00012438"/>
    </source>
</evidence>
<dbReference type="InterPro" id="IPR050351">
    <property type="entry name" value="BphY/WalK/GraS-like"/>
</dbReference>
<dbReference type="PRINTS" id="PR00344">
    <property type="entry name" value="BCTRLSENSOR"/>
</dbReference>
<dbReference type="PANTHER" id="PTHR42878:SF7">
    <property type="entry name" value="SENSOR HISTIDINE KINASE GLRK"/>
    <property type="match status" value="1"/>
</dbReference>
<organism evidence="11">
    <name type="scientific">marine sediment metagenome</name>
    <dbReference type="NCBI Taxonomy" id="412755"/>
    <lineage>
        <taxon>unclassified sequences</taxon>
        <taxon>metagenomes</taxon>
        <taxon>ecological metagenomes</taxon>
    </lineage>
</organism>
<dbReference type="PANTHER" id="PTHR42878">
    <property type="entry name" value="TWO-COMPONENT HISTIDINE KINASE"/>
    <property type="match status" value="1"/>
</dbReference>
<evidence type="ECO:0000256" key="6">
    <source>
        <dbReference type="ARBA" id="ARBA00022777"/>
    </source>
</evidence>
<keyword evidence="7" id="KW-0067">ATP-binding</keyword>
<dbReference type="EC" id="2.7.13.3" evidence="2"/>
<evidence type="ECO:0000256" key="4">
    <source>
        <dbReference type="ARBA" id="ARBA00022679"/>
    </source>
</evidence>
<dbReference type="SMART" id="SM00388">
    <property type="entry name" value="HisKA"/>
    <property type="match status" value="1"/>
</dbReference>
<comment type="caution">
    <text evidence="11">The sequence shown here is derived from an EMBL/GenBank/DDBJ whole genome shotgun (WGS) entry which is preliminary data.</text>
</comment>
<keyword evidence="8" id="KW-0902">Two-component regulatory system</keyword>